<dbReference type="Pfam" id="PF06725">
    <property type="entry name" value="3D"/>
    <property type="match status" value="1"/>
</dbReference>
<evidence type="ECO:0000256" key="4">
    <source>
        <dbReference type="ARBA" id="ARBA00023316"/>
    </source>
</evidence>
<dbReference type="InterPro" id="IPR005300">
    <property type="entry name" value="MltA_B"/>
</dbReference>
<dbReference type="InterPro" id="IPR026044">
    <property type="entry name" value="MltA"/>
</dbReference>
<keyword evidence="8" id="KW-1185">Reference proteome</keyword>
<evidence type="ECO:0000256" key="2">
    <source>
        <dbReference type="ARBA" id="ARBA00012587"/>
    </source>
</evidence>
<dbReference type="SMART" id="SM00925">
    <property type="entry name" value="MltA"/>
    <property type="match status" value="1"/>
</dbReference>
<dbReference type="CDD" id="cd14668">
    <property type="entry name" value="mlta_B"/>
    <property type="match status" value="1"/>
</dbReference>
<dbReference type="CDD" id="cd14485">
    <property type="entry name" value="mltA_like_LT_A"/>
    <property type="match status" value="1"/>
</dbReference>
<dbReference type="InterPro" id="IPR010611">
    <property type="entry name" value="3D_dom"/>
</dbReference>
<gene>
    <name evidence="7" type="ORF">J6595_16910</name>
</gene>
<dbReference type="Pfam" id="PF03562">
    <property type="entry name" value="MltA"/>
    <property type="match status" value="1"/>
</dbReference>
<evidence type="ECO:0000313" key="8">
    <source>
        <dbReference type="Proteomes" id="UP000678276"/>
    </source>
</evidence>
<dbReference type="PANTHER" id="PTHR30124:SF0">
    <property type="entry name" value="MEMBRANE-BOUND LYTIC MUREIN TRANSGLYCOSYLASE A"/>
    <property type="match status" value="1"/>
</dbReference>
<sequence>MAVFRRRRFDELTGFRDGDHGAAFAAFRQSAGRLLAGAFETGSLGLKVEAFHAAAQAAMAADESGSGSGPDDAAFARGFFETHFVPLAIVPDDGGSGLLTGYYEPVVEASAVRTERFRFPLYGKPHDLVKIDDINRPPGFDPEFRFGRRFDDGMIGEYFDRGEIEAGALKGRCLEIAWLKDKVEAFFIHVQGSARLMMQDGRQIRVGYAAKSGHAFTAIGRSLVKEGALELAAADMKGIRAWLAAHPERRDEILNRNRSFIFFAEMPVEDPGLGPLGAAKVPLTPLASIAVDRLLSTYGIPYFLSSDSLKINDAPFCRLMIAQDTGSAILGPARADIFVGTGDDAGAIAGTIRHAADFFVLVPHDLADELTR</sequence>
<dbReference type="PIRSF" id="PIRSF019422">
    <property type="entry name" value="MltA"/>
    <property type="match status" value="1"/>
</dbReference>
<dbReference type="PANTHER" id="PTHR30124">
    <property type="entry name" value="MEMBRANE-BOUND LYTIC MUREIN TRANSGLYCOSYLASE A"/>
    <property type="match status" value="1"/>
</dbReference>
<dbReference type="Proteomes" id="UP000678276">
    <property type="component" value="Unassembled WGS sequence"/>
</dbReference>
<comment type="caution">
    <text evidence="7">The sequence shown here is derived from an EMBL/GenBank/DDBJ whole genome shotgun (WGS) entry which is preliminary data.</text>
</comment>
<keyword evidence="4" id="KW-0961">Cell wall biogenesis/degradation</keyword>
<dbReference type="EC" id="4.2.2.n1" evidence="2"/>
<evidence type="ECO:0000256" key="1">
    <source>
        <dbReference type="ARBA" id="ARBA00001420"/>
    </source>
</evidence>
<dbReference type="Gene3D" id="2.40.240.50">
    <property type="entry name" value="Barwin-like endoglucanases"/>
    <property type="match status" value="1"/>
</dbReference>
<dbReference type="EMBL" id="JAGJCF010000015">
    <property type="protein sequence ID" value="MBP0617269.1"/>
    <property type="molecule type" value="Genomic_DNA"/>
</dbReference>
<comment type="catalytic activity">
    <reaction evidence="1">
        <text>Exolytic cleavage of the (1-&gt;4)-beta-glycosidic linkage between N-acetylmuramic acid (MurNAc) and N-acetylglucosamine (GlcNAc) residues in peptidoglycan, from either the reducing or the non-reducing ends of the peptidoglycan chains, with concomitant formation of a 1,6-anhydrobond in the MurNAc residue.</text>
        <dbReference type="EC" id="4.2.2.n1"/>
    </reaction>
</comment>
<dbReference type="Gene3D" id="2.40.40.10">
    <property type="entry name" value="RlpA-like domain"/>
    <property type="match status" value="1"/>
</dbReference>
<dbReference type="SUPFAM" id="SSF50685">
    <property type="entry name" value="Barwin-like endoglucanases"/>
    <property type="match status" value="1"/>
</dbReference>
<evidence type="ECO:0000256" key="3">
    <source>
        <dbReference type="ARBA" id="ARBA00023239"/>
    </source>
</evidence>
<dbReference type="RefSeq" id="WP_209595827.1">
    <property type="nucleotide sequence ID" value="NZ_JAGJCF010000015.1"/>
</dbReference>
<name>A0ABS4BM56_9HYPH</name>
<feature type="domain" description="Lytic transglycosylase MltA" evidence="6">
    <location>
        <begin position="106"/>
        <end position="264"/>
    </location>
</feature>
<accession>A0ABS4BM56</accession>
<evidence type="ECO:0000259" key="6">
    <source>
        <dbReference type="SMART" id="SM00925"/>
    </source>
</evidence>
<dbReference type="InterPro" id="IPR036908">
    <property type="entry name" value="RlpA-like_sf"/>
</dbReference>
<evidence type="ECO:0000313" key="7">
    <source>
        <dbReference type="EMBL" id="MBP0617269.1"/>
    </source>
</evidence>
<organism evidence="7 8">
    <name type="scientific">Jiella mangrovi</name>
    <dbReference type="NCBI Taxonomy" id="2821407"/>
    <lineage>
        <taxon>Bacteria</taxon>
        <taxon>Pseudomonadati</taxon>
        <taxon>Pseudomonadota</taxon>
        <taxon>Alphaproteobacteria</taxon>
        <taxon>Hyphomicrobiales</taxon>
        <taxon>Aurantimonadaceae</taxon>
        <taxon>Jiella</taxon>
    </lineage>
</organism>
<evidence type="ECO:0000256" key="5">
    <source>
        <dbReference type="ARBA" id="ARBA00030918"/>
    </source>
</evidence>
<reference evidence="7 8" key="1">
    <citation type="submission" date="2021-04" db="EMBL/GenBank/DDBJ databases">
        <title>Whole genome sequence of Jiella sp. KSK16Y-1.</title>
        <authorList>
            <person name="Tuo L."/>
        </authorList>
    </citation>
    <scope>NUCLEOTIDE SEQUENCE [LARGE SCALE GENOMIC DNA]</scope>
    <source>
        <strain evidence="7 8">KSK16Y-1</strain>
    </source>
</reference>
<protein>
    <recommendedName>
        <fullName evidence="2">peptidoglycan lytic exotransglycosylase</fullName>
        <ecNumber evidence="2">4.2.2.n1</ecNumber>
    </recommendedName>
    <alternativeName>
        <fullName evidence="5">Murein hydrolase A</fullName>
    </alternativeName>
</protein>
<keyword evidence="3" id="KW-0456">Lyase</keyword>
<proteinExistence type="predicted"/>